<feature type="active site" evidence="6">
    <location>
        <position position="105"/>
    </location>
</feature>
<protein>
    <submittedName>
        <fullName evidence="10">Exodeoxyribonuclease III</fullName>
        <ecNumber evidence="10">3.1.11.2</ecNumber>
    </submittedName>
</protein>
<evidence type="ECO:0000256" key="3">
    <source>
        <dbReference type="ARBA" id="ARBA00022723"/>
    </source>
</evidence>
<keyword evidence="4 10" id="KW-0378">Hydrolase</keyword>
<dbReference type="OrthoDB" id="9803914at2"/>
<accession>A0A4R5TK50</accession>
<proteinExistence type="inferred from homology"/>
<keyword evidence="5 7" id="KW-0460">Magnesium</keyword>
<dbReference type="GO" id="GO:0046872">
    <property type="term" value="F:metal ion binding"/>
    <property type="evidence" value="ECO:0007669"/>
    <property type="project" value="UniProtKB-KW"/>
</dbReference>
<dbReference type="InterPro" id="IPR037493">
    <property type="entry name" value="ExoIII-like"/>
</dbReference>
<feature type="binding site" evidence="7">
    <location>
        <position position="248"/>
    </location>
    <ligand>
        <name>Mg(2+)</name>
        <dbReference type="ChEBI" id="CHEBI:18420"/>
        <label>1</label>
    </ligand>
</feature>
<dbReference type="EC" id="3.1.11.2" evidence="10"/>
<feature type="active site" description="Proton donor/acceptor" evidence="6">
    <location>
        <position position="146"/>
    </location>
</feature>
<comment type="cofactor">
    <cofactor evidence="1">
        <name>Mn(2+)</name>
        <dbReference type="ChEBI" id="CHEBI:29035"/>
    </cofactor>
</comment>
<keyword evidence="7" id="KW-0464">Manganese</keyword>
<dbReference type="NCBIfam" id="TIGR00195">
    <property type="entry name" value="exoDNase_III"/>
    <property type="match status" value="1"/>
</dbReference>
<evidence type="ECO:0000256" key="6">
    <source>
        <dbReference type="PIRSR" id="PIRSR604808-1"/>
    </source>
</evidence>
<dbReference type="RefSeq" id="WP_133322775.1">
    <property type="nucleotide sequence ID" value="NZ_SMTF01000012.1"/>
</dbReference>
<dbReference type="GO" id="GO:0003677">
    <property type="term" value="F:DNA binding"/>
    <property type="evidence" value="ECO:0007669"/>
    <property type="project" value="InterPro"/>
</dbReference>
<comment type="cofactor">
    <cofactor evidence="7">
        <name>Mg(2+)</name>
        <dbReference type="ChEBI" id="CHEBI:18420"/>
    </cofactor>
    <cofactor evidence="7">
        <name>Mn(2+)</name>
        <dbReference type="ChEBI" id="CHEBI:29035"/>
    </cofactor>
    <text evidence="7">Probably binds two magnesium or manganese ions per subunit.</text>
</comment>
<dbReference type="GO" id="GO:0004519">
    <property type="term" value="F:endonuclease activity"/>
    <property type="evidence" value="ECO:0007669"/>
    <property type="project" value="InterPro"/>
</dbReference>
<dbReference type="PANTHER" id="PTHR43250">
    <property type="entry name" value="EXODEOXYRIBONUCLEASE III"/>
    <property type="match status" value="1"/>
</dbReference>
<dbReference type="InterPro" id="IPR004808">
    <property type="entry name" value="AP_endonuc_1"/>
</dbReference>
<evidence type="ECO:0000313" key="11">
    <source>
        <dbReference type="Proteomes" id="UP000294796"/>
    </source>
</evidence>
<feature type="site" description="Transition state stabilizer" evidence="8">
    <location>
        <position position="148"/>
    </location>
</feature>
<keyword evidence="11" id="KW-1185">Reference proteome</keyword>
<reference evidence="10 11" key="1">
    <citation type="submission" date="2019-03" db="EMBL/GenBank/DDBJ databases">
        <title>Luteimonas zhaokaii sp.nov., isolated from the rectal contents of Plateau pika in Yushu, Qinghai Province, China.</title>
        <authorList>
            <person name="Zhang G."/>
        </authorList>
    </citation>
    <scope>NUCLEOTIDE SEQUENCE [LARGE SCALE GENOMIC DNA]</scope>
    <source>
        <strain evidence="10 11">B9</strain>
    </source>
</reference>
<keyword evidence="3 7" id="KW-0479">Metal-binding</keyword>
<comment type="caution">
    <text evidence="10">The sequence shown here is derived from an EMBL/GenBank/DDBJ whole genome shotgun (WGS) entry which is preliminary data.</text>
</comment>
<evidence type="ECO:0000256" key="2">
    <source>
        <dbReference type="ARBA" id="ARBA00007092"/>
    </source>
</evidence>
<dbReference type="PROSITE" id="PS51435">
    <property type="entry name" value="AP_NUCLEASE_F1_4"/>
    <property type="match status" value="1"/>
</dbReference>
<comment type="similarity">
    <text evidence="2">Belongs to the DNA repair enzymes AP/ExoA family.</text>
</comment>
<dbReference type="SUPFAM" id="SSF56219">
    <property type="entry name" value="DNase I-like"/>
    <property type="match status" value="1"/>
</dbReference>
<dbReference type="AlphaFoldDB" id="A0A4R5TK50"/>
<dbReference type="Pfam" id="PF03372">
    <property type="entry name" value="Exo_endo_phos"/>
    <property type="match status" value="1"/>
</dbReference>
<dbReference type="InterPro" id="IPR005135">
    <property type="entry name" value="Endo/exonuclease/phosphatase"/>
</dbReference>
<dbReference type="GO" id="GO:0008311">
    <property type="term" value="F:double-stranded DNA 3'-5' DNA exonuclease activity"/>
    <property type="evidence" value="ECO:0007669"/>
    <property type="project" value="UniProtKB-EC"/>
</dbReference>
<dbReference type="PROSITE" id="PS00726">
    <property type="entry name" value="AP_NUCLEASE_F1_1"/>
    <property type="match status" value="1"/>
</dbReference>
<dbReference type="CDD" id="cd09086">
    <property type="entry name" value="ExoIII-like_AP-endo"/>
    <property type="match status" value="1"/>
</dbReference>
<dbReference type="Gene3D" id="3.60.10.10">
    <property type="entry name" value="Endonuclease/exonuclease/phosphatase"/>
    <property type="match status" value="1"/>
</dbReference>
<feature type="binding site" evidence="7">
    <location>
        <position position="146"/>
    </location>
    <ligand>
        <name>Mg(2+)</name>
        <dbReference type="ChEBI" id="CHEBI:18420"/>
        <label>1</label>
    </ligand>
</feature>
<evidence type="ECO:0000256" key="7">
    <source>
        <dbReference type="PIRSR" id="PIRSR604808-2"/>
    </source>
</evidence>
<feature type="binding site" evidence="7">
    <location>
        <position position="7"/>
    </location>
    <ligand>
        <name>Mg(2+)</name>
        <dbReference type="ChEBI" id="CHEBI:18420"/>
        <label>1</label>
    </ligand>
</feature>
<dbReference type="NCBIfam" id="TIGR00633">
    <property type="entry name" value="xth"/>
    <property type="match status" value="1"/>
</dbReference>
<feature type="site" description="Interaction with DNA substrate" evidence="8">
    <location>
        <position position="248"/>
    </location>
</feature>
<dbReference type="PANTHER" id="PTHR43250:SF2">
    <property type="entry name" value="EXODEOXYRIBONUCLEASE III"/>
    <property type="match status" value="1"/>
</dbReference>
<evidence type="ECO:0000259" key="9">
    <source>
        <dbReference type="Pfam" id="PF03372"/>
    </source>
</evidence>
<evidence type="ECO:0000256" key="1">
    <source>
        <dbReference type="ARBA" id="ARBA00001936"/>
    </source>
</evidence>
<feature type="binding site" evidence="7">
    <location>
        <position position="247"/>
    </location>
    <ligand>
        <name>Mg(2+)</name>
        <dbReference type="ChEBI" id="CHEBI:18420"/>
        <label>1</label>
    </ligand>
</feature>
<dbReference type="Proteomes" id="UP000294796">
    <property type="component" value="Unassembled WGS sequence"/>
</dbReference>
<dbReference type="EMBL" id="SMTF01000012">
    <property type="protein sequence ID" value="TDK22694.1"/>
    <property type="molecule type" value="Genomic_DNA"/>
</dbReference>
<evidence type="ECO:0000256" key="8">
    <source>
        <dbReference type="PIRSR" id="PIRSR604808-3"/>
    </source>
</evidence>
<feature type="binding site" evidence="7">
    <location>
        <position position="148"/>
    </location>
    <ligand>
        <name>Mg(2+)</name>
        <dbReference type="ChEBI" id="CHEBI:18420"/>
        <label>1</label>
    </ligand>
</feature>
<evidence type="ECO:0000313" key="10">
    <source>
        <dbReference type="EMBL" id="TDK22694.1"/>
    </source>
</evidence>
<dbReference type="GO" id="GO:0006281">
    <property type="term" value="P:DNA repair"/>
    <property type="evidence" value="ECO:0007669"/>
    <property type="project" value="InterPro"/>
</dbReference>
<feature type="domain" description="Endonuclease/exonuclease/phosphatase" evidence="9">
    <location>
        <begin position="4"/>
        <end position="248"/>
    </location>
</feature>
<dbReference type="InterPro" id="IPR020848">
    <property type="entry name" value="AP_endonuclease_F1_CS"/>
</dbReference>
<dbReference type="InterPro" id="IPR020847">
    <property type="entry name" value="AP_endonuclease_F1_BS"/>
</dbReference>
<dbReference type="InterPro" id="IPR036691">
    <property type="entry name" value="Endo/exonu/phosph_ase_sf"/>
</dbReference>
<feature type="active site" description="Proton acceptor" evidence="6">
    <location>
        <position position="248"/>
    </location>
</feature>
<feature type="binding site" evidence="7">
    <location>
        <position position="34"/>
    </location>
    <ligand>
        <name>Mg(2+)</name>
        <dbReference type="ChEBI" id="CHEBI:18420"/>
        <label>1</label>
    </ligand>
</feature>
<name>A0A4R5TK50_9GAMM</name>
<gene>
    <name evidence="10" type="primary">xth</name>
    <name evidence="10" type="ORF">E2F46_13080</name>
</gene>
<sequence length="257" mass="28805">MKIASWNVNSLNVRLPHLEQWLGAFAPDVVGIQETKLEDHKFPDTALAGLGYRSVFAGQKTYNGVAILARGRAIDDIQLGIPGFEDEQKRVIAATIDGVRIVNLYVVNGQDVGTDKYAYKLRWLEAVHDWIASELQAHPKLVVLGDFNIAPDARDVHDPEVWNDDHILTSTAERDALRRLQSLGLHDAFRLHSDEAGVFSWWDYRQAAFRRNLGLRIDLTLVSDALRDAAVGSGIDQEPRTWERPSDHAPAWVRLAG</sequence>
<feature type="site" description="Important for catalytic activity" evidence="8">
    <location>
        <position position="218"/>
    </location>
</feature>
<dbReference type="PROSITE" id="PS00728">
    <property type="entry name" value="AP_NUCLEASE_F1_3"/>
    <property type="match status" value="1"/>
</dbReference>
<organism evidence="10 11">
    <name type="scientific">Luteimonas aestuarii</name>
    <dbReference type="NCBI Taxonomy" id="453837"/>
    <lineage>
        <taxon>Bacteria</taxon>
        <taxon>Pseudomonadati</taxon>
        <taxon>Pseudomonadota</taxon>
        <taxon>Gammaproteobacteria</taxon>
        <taxon>Lysobacterales</taxon>
        <taxon>Lysobacteraceae</taxon>
        <taxon>Luteimonas</taxon>
    </lineage>
</organism>
<evidence type="ECO:0000256" key="5">
    <source>
        <dbReference type="ARBA" id="ARBA00022842"/>
    </source>
</evidence>
<evidence type="ECO:0000256" key="4">
    <source>
        <dbReference type="ARBA" id="ARBA00022801"/>
    </source>
</evidence>